<dbReference type="Proteomes" id="UP000037035">
    <property type="component" value="Unassembled WGS sequence"/>
</dbReference>
<gene>
    <name evidence="2" type="ORF">VP01_25g7</name>
</gene>
<dbReference type="OrthoDB" id="5239630at2759"/>
<comment type="caution">
    <text evidence="2">The sequence shown here is derived from an EMBL/GenBank/DDBJ whole genome shotgun (WGS) entry which is preliminary data.</text>
</comment>
<keyword evidence="3" id="KW-1185">Reference proteome</keyword>
<dbReference type="VEuPathDB" id="FungiDB:VP01_25g7"/>
<dbReference type="AlphaFoldDB" id="A0A0L6V6G2"/>
<dbReference type="EMBL" id="LAVV01007502">
    <property type="protein sequence ID" value="KNZ55725.1"/>
    <property type="molecule type" value="Genomic_DNA"/>
</dbReference>
<evidence type="ECO:0000256" key="1">
    <source>
        <dbReference type="SAM" id="MobiDB-lite"/>
    </source>
</evidence>
<proteinExistence type="predicted"/>
<organism evidence="2 3">
    <name type="scientific">Puccinia sorghi</name>
    <dbReference type="NCBI Taxonomy" id="27349"/>
    <lineage>
        <taxon>Eukaryota</taxon>
        <taxon>Fungi</taxon>
        <taxon>Dikarya</taxon>
        <taxon>Basidiomycota</taxon>
        <taxon>Pucciniomycotina</taxon>
        <taxon>Pucciniomycetes</taxon>
        <taxon>Pucciniales</taxon>
        <taxon>Pucciniaceae</taxon>
        <taxon>Puccinia</taxon>
    </lineage>
</organism>
<dbReference type="InterPro" id="IPR019034">
    <property type="entry name" value="UPF0390"/>
</dbReference>
<evidence type="ECO:0000313" key="3">
    <source>
        <dbReference type="Proteomes" id="UP000037035"/>
    </source>
</evidence>
<sequence length="89" mass="9692">MVQGFKSKKTTTTPKNNRHKAQSVKKGGRVVPPNKPAAVTQKLRKEKVSKSVTGEIEQMVVSKSVGKLTIMKHLKEAEKNSSGKCSSKS</sequence>
<evidence type="ECO:0000313" key="2">
    <source>
        <dbReference type="EMBL" id="KNZ55725.1"/>
    </source>
</evidence>
<reference evidence="2 3" key="1">
    <citation type="submission" date="2015-08" db="EMBL/GenBank/DDBJ databases">
        <title>Next Generation Sequencing and Analysis of the Genome of Puccinia sorghi L Schw, the Causal Agent of Maize Common Rust.</title>
        <authorList>
            <person name="Rochi L."/>
            <person name="Burguener G."/>
            <person name="Darino M."/>
            <person name="Turjanski A."/>
            <person name="Kreff E."/>
            <person name="Dieguez M.J."/>
            <person name="Sacco F."/>
        </authorList>
    </citation>
    <scope>NUCLEOTIDE SEQUENCE [LARGE SCALE GENOMIC DNA]</scope>
    <source>
        <strain evidence="2 3">RO10H11247</strain>
    </source>
</reference>
<feature type="compositionally biased region" description="Basic residues" evidence="1">
    <location>
        <begin position="16"/>
        <end position="28"/>
    </location>
</feature>
<protein>
    <submittedName>
        <fullName evidence="2">Uncharacterized protein</fullName>
    </submittedName>
</protein>
<feature type="region of interest" description="Disordered" evidence="1">
    <location>
        <begin position="1"/>
        <end position="46"/>
    </location>
</feature>
<accession>A0A0L6V6G2</accession>
<dbReference type="Pfam" id="PF09495">
    <property type="entry name" value="DUF2462"/>
    <property type="match status" value="1"/>
</dbReference>
<name>A0A0L6V6G2_9BASI</name>